<accession>A0A450SGH6</accession>
<proteinExistence type="predicted"/>
<name>A0A450SGH6_9GAMM</name>
<sequence length="712" mass="81756">MGEEQLKFIDYKKPDLDAGDYIFTVTHRHGDPNRGTQFQKTGEIKVRAYSDRVRIMQDGIFARYPPPGERGEYGDTLAHISLKNPTLPWGRSAYKTDSGGNERYEPWLYLMVINDADMERGDAREPKSLWIDELDRGAFIPGHYHESLKNDDMIAEGERIVTTVDIRKSFFGKMLADHKEDIEYLAHIRQRGEFDDKGDNKREKPKPTRELAVLVANRFVQGDVENYPHGLRNYALLISLENYLDDDSGLTECPDDQYIRFIALTHWWFTAIPVRVNFEQRAKAIDADALRLPKARREPEGEGMPFRDRIDAGLTAIGHQFRLGDRSFSWYRGPCIPFAPDATEPLLLDERERCFDGKVHTATDADKLLRYHLEDGMLDISFASAYELGRFLSLRNPDYLRALFHYKQGRARYITLKKEDEDRRRDVIDKGIHIKHLPHARLRPEMQTEYLLGIEKWLKELARFEGIPHWYLLPDPALLPKPALRIFRIDRKWIQSLWLGALSLGGRPRVTYDLFGQIVIRLGEDIPCCGAFLRSDIVWAYPEQVIRIKAIDPNKPDGTLDLKALRNEKKDKYTDYIGGFPSLPLVRRATLAPDLLLFLSTEPFNYLSLSLPVEALHYGADKHMDGDRVRYTKAIRYGSKTIIEKLQIPFADPGAGILDTGALAESIRIGLKDSNEVDDDYKAKLTDFGSARFGRYMIEGEPKVEFTLGGTS</sequence>
<evidence type="ECO:0000313" key="1">
    <source>
        <dbReference type="EMBL" id="VFJ52128.1"/>
    </source>
</evidence>
<dbReference type="EMBL" id="CAADFD010000011">
    <property type="protein sequence ID" value="VFJ52128.1"/>
    <property type="molecule type" value="Genomic_DNA"/>
</dbReference>
<organism evidence="1">
    <name type="scientific">Candidatus Kentrum sp. FW</name>
    <dbReference type="NCBI Taxonomy" id="2126338"/>
    <lineage>
        <taxon>Bacteria</taxon>
        <taxon>Pseudomonadati</taxon>
        <taxon>Pseudomonadota</taxon>
        <taxon>Gammaproteobacteria</taxon>
        <taxon>Candidatus Kentrum</taxon>
    </lineage>
</organism>
<protein>
    <submittedName>
        <fullName evidence="1">Uncharacterized protein</fullName>
    </submittedName>
</protein>
<reference evidence="1" key="1">
    <citation type="submission" date="2019-02" db="EMBL/GenBank/DDBJ databases">
        <authorList>
            <person name="Gruber-Vodicka R. H."/>
            <person name="Seah K. B. B."/>
        </authorList>
    </citation>
    <scope>NUCLEOTIDE SEQUENCE</scope>
    <source>
        <strain evidence="1">BECK_BZ106</strain>
    </source>
</reference>
<gene>
    <name evidence="1" type="ORF">BECKFW1821B_GA0114236_101132</name>
</gene>
<dbReference type="AlphaFoldDB" id="A0A450SGH6"/>